<name>A0A6D2KQ79_9BRAS</name>
<sequence length="170" mass="19387">MTRFINLESEPIQEKVPDAKSHISIGGCELNMILVENKFVPVFKDGACWFLNRNNSTKAIFLIGSLAGQVPRGRTDLNKSTAFLQVRPNSLSSFIRVLFMPMPTKFKLMNPFGVKTNDHLSVVVVGQECLHETVDVVFFFSYGRFDASCSNLHNRSRHLWKYYEERKGPV</sequence>
<accession>A0A6D2KQ79</accession>
<evidence type="ECO:0000313" key="2">
    <source>
        <dbReference type="EMBL" id="CAA7054514.1"/>
    </source>
</evidence>
<evidence type="ECO:0000313" key="1">
    <source>
        <dbReference type="EMBL" id="CAA7030539.1"/>
    </source>
</evidence>
<dbReference type="AlphaFoldDB" id="A0A6D2KQ79"/>
<reference evidence="2 3" key="1">
    <citation type="submission" date="2020-01" db="EMBL/GenBank/DDBJ databases">
        <authorList>
            <person name="Mishra B."/>
        </authorList>
    </citation>
    <scope>NUCLEOTIDE SEQUENCE [LARGE SCALE GENOMIC DNA]</scope>
</reference>
<dbReference type="EMBL" id="CACVBM020001579">
    <property type="protein sequence ID" value="CAA7054514.1"/>
    <property type="molecule type" value="Genomic_DNA"/>
</dbReference>
<dbReference type="Proteomes" id="UP000467841">
    <property type="component" value="Unassembled WGS sequence"/>
</dbReference>
<proteinExistence type="predicted"/>
<keyword evidence="3" id="KW-1185">Reference proteome</keyword>
<evidence type="ECO:0000313" key="3">
    <source>
        <dbReference type="Proteomes" id="UP000467841"/>
    </source>
</evidence>
<dbReference type="EMBL" id="CACVBM020001096">
    <property type="protein sequence ID" value="CAA7030539.1"/>
    <property type="molecule type" value="Genomic_DNA"/>
</dbReference>
<protein>
    <submittedName>
        <fullName evidence="2">Uncharacterized protein</fullName>
    </submittedName>
</protein>
<gene>
    <name evidence="1" type="ORF">MERR_LOCUS17774</name>
    <name evidence="2" type="ORF">MERR_LOCUS41750</name>
</gene>
<organism evidence="2 3">
    <name type="scientific">Microthlaspi erraticum</name>
    <dbReference type="NCBI Taxonomy" id="1685480"/>
    <lineage>
        <taxon>Eukaryota</taxon>
        <taxon>Viridiplantae</taxon>
        <taxon>Streptophyta</taxon>
        <taxon>Embryophyta</taxon>
        <taxon>Tracheophyta</taxon>
        <taxon>Spermatophyta</taxon>
        <taxon>Magnoliopsida</taxon>
        <taxon>eudicotyledons</taxon>
        <taxon>Gunneridae</taxon>
        <taxon>Pentapetalae</taxon>
        <taxon>rosids</taxon>
        <taxon>malvids</taxon>
        <taxon>Brassicales</taxon>
        <taxon>Brassicaceae</taxon>
        <taxon>Coluteocarpeae</taxon>
        <taxon>Microthlaspi</taxon>
    </lineage>
</organism>